<dbReference type="Gene3D" id="3.30.1520.10">
    <property type="entry name" value="Phox-like domain"/>
    <property type="match status" value="1"/>
</dbReference>
<evidence type="ECO:0000256" key="1">
    <source>
        <dbReference type="ARBA" id="ARBA00004116"/>
    </source>
</evidence>
<keyword evidence="3" id="KW-0175">Coiled coil</keyword>
<dbReference type="GO" id="GO:0097576">
    <property type="term" value="P:vacuole fusion"/>
    <property type="evidence" value="ECO:0007669"/>
    <property type="project" value="UniProtKB-ARBA"/>
</dbReference>
<dbReference type="GO" id="GO:0016192">
    <property type="term" value="P:vesicle-mediated transport"/>
    <property type="evidence" value="ECO:0007669"/>
    <property type="project" value="UniProtKB-ARBA"/>
</dbReference>
<feature type="domain" description="PX" evidence="7">
    <location>
        <begin position="5"/>
        <end position="120"/>
    </location>
</feature>
<dbReference type="CDD" id="cd15858">
    <property type="entry name" value="SNARE_VAM7"/>
    <property type="match status" value="1"/>
</dbReference>
<keyword evidence="2" id="KW-0926">Vacuole</keyword>
<dbReference type="FunFam" id="1.20.5.110:FF:000058">
    <property type="entry name" value="VAM7p Vacuolar SNARE protein"/>
    <property type="match status" value="1"/>
</dbReference>
<evidence type="ECO:0000256" key="2">
    <source>
        <dbReference type="ARBA" id="ARBA00022554"/>
    </source>
</evidence>
<feature type="domain" description="T-SNARE coiled-coil homology" evidence="6">
    <location>
        <begin position="311"/>
        <end position="373"/>
    </location>
</feature>
<organism evidence="8 9">
    <name type="scientific">Pyricularia oryzae</name>
    <name type="common">Rice blast fungus</name>
    <name type="synonym">Magnaporthe oryzae</name>
    <dbReference type="NCBI Taxonomy" id="318829"/>
    <lineage>
        <taxon>Eukaryota</taxon>
        <taxon>Fungi</taxon>
        <taxon>Dikarya</taxon>
        <taxon>Ascomycota</taxon>
        <taxon>Pezizomycotina</taxon>
        <taxon>Sordariomycetes</taxon>
        <taxon>Sordariomycetidae</taxon>
        <taxon>Magnaporthales</taxon>
        <taxon>Pyriculariaceae</taxon>
        <taxon>Pyricularia</taxon>
    </lineage>
</organism>
<dbReference type="PANTHER" id="PTHR22775">
    <property type="entry name" value="SORTING NEXIN"/>
    <property type="match status" value="1"/>
</dbReference>
<comment type="subcellular location">
    <subcellularLocation>
        <location evidence="1">Vacuole</location>
    </subcellularLocation>
</comment>
<evidence type="ECO:0000313" key="8">
    <source>
        <dbReference type="EMBL" id="QBZ54958.1"/>
    </source>
</evidence>
<feature type="region of interest" description="Disordered" evidence="5">
    <location>
        <begin position="1"/>
        <end position="21"/>
    </location>
</feature>
<feature type="compositionally biased region" description="Low complexity" evidence="5">
    <location>
        <begin position="7"/>
        <end position="17"/>
    </location>
</feature>
<evidence type="ECO:0000256" key="4">
    <source>
        <dbReference type="ARBA" id="ARBA00054927"/>
    </source>
</evidence>
<reference evidence="8 9" key="1">
    <citation type="journal article" date="2019" name="Mol. Biol. Evol.">
        <title>Blast fungal genomes show frequent chromosomal changes, gene gains and losses, and effector gene turnover.</title>
        <authorList>
            <person name="Gomez Luciano L.B."/>
            <person name="Jason Tsai I."/>
            <person name="Chuma I."/>
            <person name="Tosa Y."/>
            <person name="Chen Y.H."/>
            <person name="Li J.Y."/>
            <person name="Li M.Y."/>
            <person name="Jade Lu M.Y."/>
            <person name="Nakayashiki H."/>
            <person name="Li W.H."/>
        </authorList>
    </citation>
    <scope>NUCLEOTIDE SEQUENCE [LARGE SCALE GENOMIC DNA]</scope>
    <source>
        <strain evidence="8">MZ5-1-6</strain>
    </source>
</reference>
<evidence type="ECO:0000256" key="5">
    <source>
        <dbReference type="SAM" id="MobiDB-lite"/>
    </source>
</evidence>
<dbReference type="Proteomes" id="UP000294847">
    <property type="component" value="Chromosome 1"/>
</dbReference>
<evidence type="ECO:0000313" key="9">
    <source>
        <dbReference type="Proteomes" id="UP000294847"/>
    </source>
</evidence>
<dbReference type="CDD" id="cd06897">
    <property type="entry name" value="PX_SNARE"/>
    <property type="match status" value="1"/>
</dbReference>
<dbReference type="EMBL" id="CP034204">
    <property type="protein sequence ID" value="QBZ54958.1"/>
    <property type="molecule type" value="Genomic_DNA"/>
</dbReference>
<protein>
    <recommendedName>
        <fullName evidence="10">V-SNARE</fullName>
    </recommendedName>
</protein>
<dbReference type="InterPro" id="IPR001683">
    <property type="entry name" value="PX_dom"/>
</dbReference>
<proteinExistence type="predicted"/>
<evidence type="ECO:0000256" key="3">
    <source>
        <dbReference type="ARBA" id="ARBA00023054"/>
    </source>
</evidence>
<dbReference type="SUPFAM" id="SSF58038">
    <property type="entry name" value="SNARE fusion complex"/>
    <property type="match status" value="1"/>
</dbReference>
<dbReference type="SUPFAM" id="SSF64268">
    <property type="entry name" value="PX domain"/>
    <property type="match status" value="1"/>
</dbReference>
<dbReference type="AlphaFoldDB" id="A0A4P7MY35"/>
<sequence length="415" mass="44844">MPPPVEISIPSTTISHPSGGGKPYTSYNITLRLPLRSFVVQKRYSEFEQLHTALVSQVGAAPPAPLPTKSWFRSTVNSAELTEKRRVQLEEYLQTVAGSPDRRWRDTPAWRAFLNLPAGSTAPSANSVHGAITTTAAAAGGGVVDAAEWIERHKRMNDTLRDARSCLARRDAAAAEAGSGGVAGLSSSRAVEAGAAAKMALTQAGRMLSALDDDLARLKKDGGLGKGEVRRREDMVKEAREDHRWLTQLSATLSGGAPTSGGTGGVASAADRAALVGKGKPRQGGRVLGAPLQETERTRELDNAGVLQLQRQTREEQDEDLEVLTRVIRRQKEMGLAIEEEVKQQTEMLDRMNEDVDRVGGKIKVAKDRTRKLGSGWLGALEVVVVVVRVFRMALLGMVWFAEALLLMLTGRTRA</sequence>
<evidence type="ECO:0008006" key="10">
    <source>
        <dbReference type="Google" id="ProtNLM"/>
    </source>
</evidence>
<dbReference type="SMART" id="SM00397">
    <property type="entry name" value="t_SNARE"/>
    <property type="match status" value="1"/>
</dbReference>
<dbReference type="PROSITE" id="PS50195">
    <property type="entry name" value="PX"/>
    <property type="match status" value="1"/>
</dbReference>
<dbReference type="PANTHER" id="PTHR22775:SF3">
    <property type="entry name" value="SORTING NEXIN-13"/>
    <property type="match status" value="1"/>
</dbReference>
<gene>
    <name evidence="8" type="ORF">PoMZ_10672</name>
</gene>
<dbReference type="GO" id="GO:0035091">
    <property type="term" value="F:phosphatidylinositol binding"/>
    <property type="evidence" value="ECO:0007669"/>
    <property type="project" value="InterPro"/>
</dbReference>
<dbReference type="GO" id="GO:0007034">
    <property type="term" value="P:vacuolar transport"/>
    <property type="evidence" value="ECO:0007669"/>
    <property type="project" value="UniProtKB-ARBA"/>
</dbReference>
<accession>A0A4P7MY35</accession>
<dbReference type="Pfam" id="PF00787">
    <property type="entry name" value="PX"/>
    <property type="match status" value="1"/>
</dbReference>
<dbReference type="InterPro" id="IPR000727">
    <property type="entry name" value="T_SNARE_dom"/>
</dbReference>
<dbReference type="Gene3D" id="1.20.5.110">
    <property type="match status" value="1"/>
</dbReference>
<dbReference type="GO" id="GO:0000329">
    <property type="term" value="C:fungal-type vacuole membrane"/>
    <property type="evidence" value="ECO:0007669"/>
    <property type="project" value="UniProtKB-ARBA"/>
</dbReference>
<dbReference type="SMART" id="SM00312">
    <property type="entry name" value="PX"/>
    <property type="match status" value="1"/>
</dbReference>
<evidence type="ECO:0000259" key="6">
    <source>
        <dbReference type="PROSITE" id="PS50192"/>
    </source>
</evidence>
<comment type="function">
    <text evidence="4">Essential for proper morphogenesis of the vacuole. May exist as structural reinforcement on the surface of the vacuolar membrane and be required for maintenance against rupture by osmotic pressure.</text>
</comment>
<dbReference type="InterPro" id="IPR036871">
    <property type="entry name" value="PX_dom_sf"/>
</dbReference>
<name>A0A4P7MY35_PYROR</name>
<dbReference type="PROSITE" id="PS50192">
    <property type="entry name" value="T_SNARE"/>
    <property type="match status" value="1"/>
</dbReference>
<evidence type="ECO:0000259" key="7">
    <source>
        <dbReference type="PROSITE" id="PS50195"/>
    </source>
</evidence>